<dbReference type="PANTHER" id="PTHR46797">
    <property type="entry name" value="HTH-TYPE TRANSCRIPTIONAL REGULATOR"/>
    <property type="match status" value="1"/>
</dbReference>
<dbReference type="Pfam" id="PF01381">
    <property type="entry name" value="HTH_3"/>
    <property type="match status" value="1"/>
</dbReference>
<comment type="caution">
    <text evidence="3">The sequence shown here is derived from an EMBL/GenBank/DDBJ whole genome shotgun (WGS) entry which is preliminary data.</text>
</comment>
<dbReference type="Gene3D" id="1.10.260.40">
    <property type="entry name" value="lambda repressor-like DNA-binding domains"/>
    <property type="match status" value="1"/>
</dbReference>
<keyword evidence="4" id="KW-1185">Reference proteome</keyword>
<dbReference type="InterPro" id="IPR010982">
    <property type="entry name" value="Lambda_DNA-bd_dom_sf"/>
</dbReference>
<evidence type="ECO:0000313" key="4">
    <source>
        <dbReference type="Proteomes" id="UP000564704"/>
    </source>
</evidence>
<dbReference type="RefSeq" id="WP_154148513.1">
    <property type="nucleotide sequence ID" value="NZ_SZWE01000001.1"/>
</dbReference>
<organism evidence="3 4">
    <name type="scientific">Roseovarius bejariae</name>
    <dbReference type="NCBI Taxonomy" id="2576383"/>
    <lineage>
        <taxon>Bacteria</taxon>
        <taxon>Pseudomonadati</taxon>
        <taxon>Pseudomonadota</taxon>
        <taxon>Alphaproteobacteria</taxon>
        <taxon>Rhodobacterales</taxon>
        <taxon>Roseobacteraceae</taxon>
        <taxon>Roseovarius</taxon>
    </lineage>
</organism>
<proteinExistence type="predicted"/>
<dbReference type="PANTHER" id="PTHR46797:SF1">
    <property type="entry name" value="METHYLPHOSPHONATE SYNTHASE"/>
    <property type="match status" value="1"/>
</dbReference>
<dbReference type="InterPro" id="IPR001387">
    <property type="entry name" value="Cro/C1-type_HTH"/>
</dbReference>
<evidence type="ECO:0000313" key="3">
    <source>
        <dbReference type="EMBL" id="MRU14211.1"/>
    </source>
</evidence>
<name>A0A844CG18_9RHOB</name>
<dbReference type="Proteomes" id="UP000564704">
    <property type="component" value="Unassembled WGS sequence"/>
</dbReference>
<dbReference type="GO" id="GO:0005829">
    <property type="term" value="C:cytosol"/>
    <property type="evidence" value="ECO:0007669"/>
    <property type="project" value="TreeGrafter"/>
</dbReference>
<dbReference type="InterPro" id="IPR050807">
    <property type="entry name" value="TransReg_Diox_bact_type"/>
</dbReference>
<dbReference type="AlphaFoldDB" id="A0A844CG18"/>
<evidence type="ECO:0000259" key="2">
    <source>
        <dbReference type="PROSITE" id="PS50943"/>
    </source>
</evidence>
<keyword evidence="1" id="KW-0238">DNA-binding</keyword>
<feature type="domain" description="HTH cro/C1-type" evidence="2">
    <location>
        <begin position="12"/>
        <end position="66"/>
    </location>
</feature>
<accession>A0A844CG18</accession>
<dbReference type="SUPFAM" id="SSF47413">
    <property type="entry name" value="lambda repressor-like DNA-binding domains"/>
    <property type="match status" value="1"/>
</dbReference>
<gene>
    <name evidence="3" type="ORF">FDP25_02090</name>
</gene>
<dbReference type="PROSITE" id="PS50943">
    <property type="entry name" value="HTH_CROC1"/>
    <property type="match status" value="1"/>
</dbReference>
<dbReference type="SMART" id="SM00530">
    <property type="entry name" value="HTH_XRE"/>
    <property type="match status" value="1"/>
</dbReference>
<dbReference type="GO" id="GO:0003700">
    <property type="term" value="F:DNA-binding transcription factor activity"/>
    <property type="evidence" value="ECO:0007669"/>
    <property type="project" value="TreeGrafter"/>
</dbReference>
<dbReference type="EMBL" id="SZWE01000001">
    <property type="protein sequence ID" value="MRU14211.1"/>
    <property type="molecule type" value="Genomic_DNA"/>
</dbReference>
<reference evidence="3 4" key="1">
    <citation type="submission" date="2019-05" db="EMBL/GenBank/DDBJ databases">
        <title>Roseovarius bejariae sp. nov., a moderately halophylic bacterium isolated from a saline soil in Rambla Salada (Murcia).</title>
        <authorList>
            <person name="Castro D.J."/>
            <person name="Gomez-Altuve A."/>
            <person name="Reina J.C."/>
            <person name="Rodriguez M."/>
            <person name="Sampedro I."/>
            <person name="Llamas I."/>
            <person name="Martinez-Checa F."/>
        </authorList>
    </citation>
    <scope>NUCLEOTIDE SEQUENCE [LARGE SCALE GENOMIC DNA]</scope>
    <source>
        <strain evidence="3 4">A21</strain>
    </source>
</reference>
<dbReference type="OrthoDB" id="9797172at2"/>
<protein>
    <submittedName>
        <fullName evidence="3">Helix-turn-helix transcriptional regulator</fullName>
    </submittedName>
</protein>
<dbReference type="GO" id="GO:0003677">
    <property type="term" value="F:DNA binding"/>
    <property type="evidence" value="ECO:0007669"/>
    <property type="project" value="UniProtKB-KW"/>
</dbReference>
<dbReference type="CDD" id="cd00093">
    <property type="entry name" value="HTH_XRE"/>
    <property type="match status" value="1"/>
</dbReference>
<evidence type="ECO:0000256" key="1">
    <source>
        <dbReference type="ARBA" id="ARBA00023125"/>
    </source>
</evidence>
<sequence length="116" mass="12607">MKTIDKAIGSRIRMYRKALGLSQSDLARELGITFQQVQKYESGANRVAASRLWSIADALGVSVLSLFQDVAQTDGETPGTPLELLDLYTGLSVNKQMELISFARQLSQKTAASLSA</sequence>